<dbReference type="GO" id="GO:0046938">
    <property type="term" value="P:phytochelatin biosynthetic process"/>
    <property type="evidence" value="ECO:0007669"/>
    <property type="project" value="InterPro"/>
</dbReference>
<protein>
    <recommendedName>
        <fullName evidence="1">glutathione gamma-glutamylcysteinyltransferase</fullName>
        <ecNumber evidence="1">2.3.2.15</ecNumber>
    </recommendedName>
</protein>
<proteinExistence type="evidence at transcript level"/>
<dbReference type="AlphaFoldDB" id="V9VLL7"/>
<dbReference type="PANTHER" id="PTHR33447">
    <property type="entry name" value="GLUTATHIONE GAMMA-GLUTAMYLCYSTEINYLTRANSFERASE"/>
    <property type="match status" value="1"/>
</dbReference>
<dbReference type="GO" id="GO:0098849">
    <property type="term" value="P:cellular detoxification of cadmium ion"/>
    <property type="evidence" value="ECO:0007669"/>
    <property type="project" value="TreeGrafter"/>
</dbReference>
<evidence type="ECO:0000256" key="5">
    <source>
        <dbReference type="ARBA" id="ARBA00023315"/>
    </source>
</evidence>
<dbReference type="Pfam" id="PF09328">
    <property type="entry name" value="Phytochelatin_C"/>
    <property type="match status" value="1"/>
</dbReference>
<dbReference type="GO" id="GO:0010273">
    <property type="term" value="P:detoxification of copper ion"/>
    <property type="evidence" value="ECO:0007669"/>
    <property type="project" value="TreeGrafter"/>
</dbReference>
<reference evidence="8" key="1">
    <citation type="submission" date="2013-09" db="EMBL/GenBank/DDBJ databases">
        <title>Cloning and Characterization of Phytochelatin Synthase Gene (BnPCS1) from Ramie (Boehmeria nivea).</title>
        <authorList>
            <person name="Zhu S."/>
        </authorList>
    </citation>
    <scope>NUCLEOTIDE SEQUENCE</scope>
    <source>
        <strain evidence="8">Unigene6921</strain>
    </source>
</reference>
<evidence type="ECO:0000256" key="4">
    <source>
        <dbReference type="ARBA" id="ARBA00022723"/>
    </source>
</evidence>
<accession>V9VLL7</accession>
<gene>
    <name evidence="8" type="primary">PCS1</name>
</gene>
<keyword evidence="3" id="KW-0808">Transferase</keyword>
<dbReference type="InterPro" id="IPR040409">
    <property type="entry name" value="PCS-like"/>
</dbReference>
<evidence type="ECO:0000256" key="2">
    <source>
        <dbReference type="ARBA" id="ARBA00022539"/>
    </source>
</evidence>
<organism evidence="8">
    <name type="scientific">Boehmeria nivea</name>
    <name type="common">Chinese grass</name>
    <name type="synonym">Urtica nivea</name>
    <dbReference type="NCBI Taxonomy" id="83906"/>
    <lineage>
        <taxon>Eukaryota</taxon>
        <taxon>Viridiplantae</taxon>
        <taxon>Streptophyta</taxon>
        <taxon>Embryophyta</taxon>
        <taxon>Tracheophyta</taxon>
        <taxon>Spermatophyta</taxon>
        <taxon>Magnoliopsida</taxon>
        <taxon>eudicotyledons</taxon>
        <taxon>Gunneridae</taxon>
        <taxon>Pentapetalae</taxon>
        <taxon>rosids</taxon>
        <taxon>fabids</taxon>
        <taxon>Rosales</taxon>
        <taxon>Urticaceae</taxon>
        <taxon>Boehmeria</taxon>
    </lineage>
</organism>
<evidence type="ECO:0000259" key="7">
    <source>
        <dbReference type="PROSITE" id="PS51443"/>
    </source>
</evidence>
<keyword evidence="5" id="KW-0012">Acyltransferase</keyword>
<dbReference type="FunFam" id="3.90.70.30:FF:000001">
    <property type="entry name" value="Glutathione gamma-glutamylcysteinyltransferase 1"/>
    <property type="match status" value="1"/>
</dbReference>
<dbReference type="GO" id="GO:0046872">
    <property type="term" value="F:metal ion binding"/>
    <property type="evidence" value="ECO:0007669"/>
    <property type="project" value="UniProtKB-KW"/>
</dbReference>
<sequence length="505" mass="56219">MAMAMAGLYRRVLPSPPAIEFASSQGKQLFIEAIQSGTMENFYRLISNFQTQSEPAYCGLASLSMVLNALAIDPGRKWKGPWRWFDETMLDCCEPLEKVKARGISFGKLACLAQCAGAKVDAFRSHHSCINDFRQYVMRCATSDDCHVISSYNRAAFKQTGTGHFSPIGGYHAGKDMALILDVARFKYPPHWVPLKLLWEAMDDVDETTGQRRGFMLISRPHREPGLLYTLSCKHESWLGIAKYLMDDVPLLLTSENMRDIQKVLSVVFTSLPSNFEEFIKWVAEVRRQEDGSQSLSPEEKSRLSVKEEVLKQVHDTALFKHVTEFLSSASSCCNYLNISGDGKNLPHIAANVCCQGAEILSGQSGSQAYCCQETCVKCLRANGDKPITVVSGTVVNGSSKQGVEMLVPSSKTKPTCSSCGGPRNYTGFYPAANDVLTVLLLALPPQTWSGIKEEKLLHELHSLVSTEDLPTLLQEEVLHLRRQLHLLKSFQENNVDEVLVPRHF</sequence>
<dbReference type="InterPro" id="IPR015407">
    <property type="entry name" value="Phytochelatin_synthase_C"/>
</dbReference>
<dbReference type="InterPro" id="IPR038765">
    <property type="entry name" value="Papain-like_cys_pep_sf"/>
</dbReference>
<dbReference type="InterPro" id="IPR007719">
    <property type="entry name" value="PCS_N"/>
</dbReference>
<feature type="domain" description="Peptidase C83" evidence="7">
    <location>
        <begin position="3"/>
        <end position="223"/>
    </location>
</feature>
<name>V9VLL7_BOENI</name>
<dbReference type="SUPFAM" id="SSF54001">
    <property type="entry name" value="Cysteine proteinases"/>
    <property type="match status" value="1"/>
</dbReference>
<comment type="function">
    <text evidence="6">Involved in the synthesis of phytochelatins (PC) and homophytochelatins (hPC), the heavy-metal-binding peptides of plants.</text>
</comment>
<dbReference type="Pfam" id="PF05023">
    <property type="entry name" value="Phytochelatin"/>
    <property type="match status" value="1"/>
</dbReference>
<evidence type="ECO:0000313" key="8">
    <source>
        <dbReference type="EMBL" id="AHC98018.1"/>
    </source>
</evidence>
<evidence type="ECO:0000256" key="1">
    <source>
        <dbReference type="ARBA" id="ARBA00012468"/>
    </source>
</evidence>
<evidence type="ECO:0000256" key="6">
    <source>
        <dbReference type="ARBA" id="ARBA00053477"/>
    </source>
</evidence>
<dbReference type="PANTHER" id="PTHR33447:SF2">
    <property type="entry name" value="GLUTATHIONE GAMMA-GLUTAMYLCYSTEINYLTRANSFERASE"/>
    <property type="match status" value="1"/>
</dbReference>
<dbReference type="InterPro" id="IPR038156">
    <property type="entry name" value="PCS_N_sf"/>
</dbReference>
<dbReference type="EMBL" id="KF717368">
    <property type="protein sequence ID" value="AHC98018.1"/>
    <property type="molecule type" value="mRNA"/>
</dbReference>
<dbReference type="EC" id="2.3.2.15" evidence="1"/>
<dbReference type="GO" id="GO:0016756">
    <property type="term" value="F:glutathione gamma-glutamylcysteinyltransferase activity"/>
    <property type="evidence" value="ECO:0007669"/>
    <property type="project" value="UniProtKB-EC"/>
</dbReference>
<dbReference type="PROSITE" id="PS51443">
    <property type="entry name" value="PCS"/>
    <property type="match status" value="1"/>
</dbReference>
<keyword evidence="2" id="KW-0104">Cadmium</keyword>
<keyword evidence="4" id="KW-0479">Metal-binding</keyword>
<dbReference type="SMR" id="V9VLL7"/>
<evidence type="ECO:0000256" key="3">
    <source>
        <dbReference type="ARBA" id="ARBA00022679"/>
    </source>
</evidence>
<dbReference type="Gene3D" id="3.90.70.30">
    <property type="entry name" value="Phytochelatin synthase, N-terminal domain"/>
    <property type="match status" value="1"/>
</dbReference>